<sequence length="87" mass="9495">MLHWDFLQKHNQNTCSHKQFCTRHPSCHKLAFHNMDHNKGVACMGPGNTGPTPGNTGPTHNLQSIPYNKSLAVDRPAAGPLGPVQEA</sequence>
<dbReference type="AlphaFoldDB" id="A0A2P2MPG9"/>
<name>A0A2P2MPG9_RHIMU</name>
<dbReference type="EMBL" id="GGEC01051647">
    <property type="protein sequence ID" value="MBX32131.1"/>
    <property type="molecule type" value="Transcribed_RNA"/>
</dbReference>
<accession>A0A2P2MPG9</accession>
<organism evidence="1">
    <name type="scientific">Rhizophora mucronata</name>
    <name type="common">Asiatic mangrove</name>
    <dbReference type="NCBI Taxonomy" id="61149"/>
    <lineage>
        <taxon>Eukaryota</taxon>
        <taxon>Viridiplantae</taxon>
        <taxon>Streptophyta</taxon>
        <taxon>Embryophyta</taxon>
        <taxon>Tracheophyta</taxon>
        <taxon>Spermatophyta</taxon>
        <taxon>Magnoliopsida</taxon>
        <taxon>eudicotyledons</taxon>
        <taxon>Gunneridae</taxon>
        <taxon>Pentapetalae</taxon>
        <taxon>rosids</taxon>
        <taxon>fabids</taxon>
        <taxon>Malpighiales</taxon>
        <taxon>Rhizophoraceae</taxon>
        <taxon>Rhizophora</taxon>
    </lineage>
</organism>
<reference evidence="1" key="1">
    <citation type="submission" date="2018-02" db="EMBL/GenBank/DDBJ databases">
        <title>Rhizophora mucronata_Transcriptome.</title>
        <authorList>
            <person name="Meera S.P."/>
            <person name="Sreeshan A."/>
            <person name="Augustine A."/>
        </authorList>
    </citation>
    <scope>NUCLEOTIDE SEQUENCE</scope>
    <source>
        <tissue evidence="1">Leaf</tissue>
    </source>
</reference>
<proteinExistence type="predicted"/>
<protein>
    <submittedName>
        <fullName evidence="1">Uncharacterized protein</fullName>
    </submittedName>
</protein>
<evidence type="ECO:0000313" key="1">
    <source>
        <dbReference type="EMBL" id="MBX32131.1"/>
    </source>
</evidence>